<name>A0A7S1BVB3_9STRA</name>
<feature type="repeat" description="ARM" evidence="2">
    <location>
        <begin position="630"/>
        <end position="674"/>
    </location>
</feature>
<feature type="compositionally biased region" description="Polar residues" evidence="3">
    <location>
        <begin position="160"/>
        <end position="173"/>
    </location>
</feature>
<dbReference type="SUPFAM" id="SSF48371">
    <property type="entry name" value="ARM repeat"/>
    <property type="match status" value="2"/>
</dbReference>
<feature type="region of interest" description="Disordered" evidence="3">
    <location>
        <begin position="160"/>
        <end position="179"/>
    </location>
</feature>
<dbReference type="InterPro" id="IPR000225">
    <property type="entry name" value="Armadillo"/>
</dbReference>
<dbReference type="Pfam" id="PF00514">
    <property type="entry name" value="Arm"/>
    <property type="match status" value="1"/>
</dbReference>
<gene>
    <name evidence="4" type="ORF">CHYS00102_LOCUS24733</name>
</gene>
<dbReference type="InterPro" id="IPR011989">
    <property type="entry name" value="ARM-like"/>
</dbReference>
<dbReference type="PANTHER" id="PTHR22895:SF0">
    <property type="entry name" value="ARMADILLO REPEAT-CONTAINING PROTEIN 6"/>
    <property type="match status" value="1"/>
</dbReference>
<reference evidence="4" key="1">
    <citation type="submission" date="2021-01" db="EMBL/GenBank/DDBJ databases">
        <authorList>
            <person name="Corre E."/>
            <person name="Pelletier E."/>
            <person name="Niang G."/>
            <person name="Scheremetjew M."/>
            <person name="Finn R."/>
            <person name="Kale V."/>
            <person name="Holt S."/>
            <person name="Cochrane G."/>
            <person name="Meng A."/>
            <person name="Brown T."/>
            <person name="Cohen L."/>
        </authorList>
    </citation>
    <scope>NUCLEOTIDE SEQUENCE</scope>
    <source>
        <strain evidence="4">308</strain>
    </source>
</reference>
<protein>
    <recommendedName>
        <fullName evidence="5">Armadillo repeat-containing domain-containing protein</fullName>
    </recommendedName>
</protein>
<dbReference type="PANTHER" id="PTHR22895">
    <property type="entry name" value="ARMADILLO REPEAT-CONTAINING PROTEIN 6"/>
    <property type="match status" value="1"/>
</dbReference>
<dbReference type="SMART" id="SM00185">
    <property type="entry name" value="ARM"/>
    <property type="match status" value="7"/>
</dbReference>
<sequence length="1325" mass="148212">MMSFATKVRSVLGVSNDVTSKIIDKRDQNGQCSTCGIQTHNVSRPAIGRPIRTPLNTSGVVINGRCLMCHPLEWTVLSPPCDDAPVLSQYPEGNGWPPEPCDTEVGASQFFGSPTAGQYSRTLSRPPLNTSKCSPQFQIDTNIIASNNLNYGLVTPITSASEGVDSPNQPTQSFREDRNISEKFISRYQQSLQSMSSSQAQGYTSSRTHPPVLLSHTEQQENFTAPETCLPSQKFVCKKVQASPLPSERHSQNLDEKNLKLIKFDENSIQPADKATEKRDVTDSKESINEKEGIRQDYAEEMNKVTSFNRNTNNVNPERNMKYKQKSKGFKWKNIWDSAGRSHVKIDEFMKQGLKGVRQTRVEPVDHNNCEFVPCDNISSLKEDSSKASAETGSQTRLNSAKVKGGEAPDIVSAHEENSTEKVIKHQEDAYEVNEEENDKTKEVLKGLKTRKSEVVKSSKIDKDVNLNGANDTYESDLSSEIFESNSYESAIYDSESSEDDVLDTFHVEDAPMIHDYESDIDEESSLKRFEKPSLSNHNDISKDFDIFLNLIAVNLTSELSSAFAWNGTDLEAAELFKPSWFQFGKADLKNMVEVMASKCNNYDIALAGCLKFCELSQNKATCTEIVENSGIHVLILLLYKHMTHTDIQRHGIGALLNLAISIECKDKIVKAGGVHVILLSMISHPDHNHILKVGLGALYNLAKVQKEGQSPKSKEDKVKHTLATETVLQSLKFCKAHWNIPEANATALRYLSQMDKADVNVILKNDDIHLVTHSEYSFQQIKIFQDHMLACLWHWLDESYSTCNVSGGIDQALTLIATHKLIGDVQECAITLLWTIARGNFLNQVNIALKDGIRVILYALMQYSENLCVQAQGLWLLYNLAKDNTDVQEAILEARALDVITLGMEKHDHNSFIQKIGWETIWILGLDFEKNIRSLYDSEFQQILFCMRKFPYHGGLQDIGCRFLHDMILSRNLNPGKKLVQDCIGDVVMAMRRHSGIVRLQKHACIMMEILLSYSPTNQKKISEFDGISTVLGCMLKFSGDAYLQELALAVLMGLVSGNDENKNAVEELGGIEAIVKAMKTHLNAVHVQGNGCRALWLLAANNHVNKISIASAKGIDAIAKAMETYPFNTTLQKKACGALWSLSFYNARNQAYIIKCNGLALILKAMQSHQDNSSLQEQALGALLNLMSKNQENQFQLAAECGVEVIISSMLFHKKKSTLQERACEVLWVVSTSEKLQVQISNEGGISAVRKAMKEHYNILEVQEKGLWVFRNLARNLKVRKTMKQMELGSTILKAKKRFPNKCSANAEELLSILGCMDKEEFD</sequence>
<dbReference type="PROSITE" id="PS50176">
    <property type="entry name" value="ARM_REPEAT"/>
    <property type="match status" value="2"/>
</dbReference>
<evidence type="ECO:0008006" key="5">
    <source>
        <dbReference type="Google" id="ProtNLM"/>
    </source>
</evidence>
<dbReference type="EMBL" id="HBFR01033866">
    <property type="protein sequence ID" value="CAD8897519.1"/>
    <property type="molecule type" value="Transcribed_RNA"/>
</dbReference>
<organism evidence="4">
    <name type="scientific">Corethron hystrix</name>
    <dbReference type="NCBI Taxonomy" id="216773"/>
    <lineage>
        <taxon>Eukaryota</taxon>
        <taxon>Sar</taxon>
        <taxon>Stramenopiles</taxon>
        <taxon>Ochrophyta</taxon>
        <taxon>Bacillariophyta</taxon>
        <taxon>Coscinodiscophyceae</taxon>
        <taxon>Corethrophycidae</taxon>
        <taxon>Corethrales</taxon>
        <taxon>Corethraceae</taxon>
        <taxon>Corethron</taxon>
    </lineage>
</organism>
<evidence type="ECO:0000256" key="2">
    <source>
        <dbReference type="PROSITE-ProRule" id="PRU00259"/>
    </source>
</evidence>
<evidence type="ECO:0000256" key="3">
    <source>
        <dbReference type="SAM" id="MobiDB-lite"/>
    </source>
</evidence>
<feature type="compositionally biased region" description="Polar residues" evidence="3">
    <location>
        <begin position="387"/>
        <end position="399"/>
    </location>
</feature>
<accession>A0A7S1BVB3</accession>
<evidence type="ECO:0000256" key="1">
    <source>
        <dbReference type="ARBA" id="ARBA00022737"/>
    </source>
</evidence>
<keyword evidence="1" id="KW-0677">Repeat</keyword>
<feature type="repeat" description="ARM" evidence="2">
    <location>
        <begin position="1159"/>
        <end position="1196"/>
    </location>
</feature>
<proteinExistence type="predicted"/>
<dbReference type="Gene3D" id="1.25.10.10">
    <property type="entry name" value="Leucine-rich Repeat Variant"/>
    <property type="match status" value="2"/>
</dbReference>
<feature type="region of interest" description="Disordered" evidence="3">
    <location>
        <begin position="384"/>
        <end position="408"/>
    </location>
</feature>
<dbReference type="InterPro" id="IPR016024">
    <property type="entry name" value="ARM-type_fold"/>
</dbReference>
<evidence type="ECO:0000313" key="4">
    <source>
        <dbReference type="EMBL" id="CAD8897519.1"/>
    </source>
</evidence>